<dbReference type="EMBL" id="UOFG01000034">
    <property type="protein sequence ID" value="VAW58364.1"/>
    <property type="molecule type" value="Genomic_DNA"/>
</dbReference>
<proteinExistence type="predicted"/>
<protein>
    <submittedName>
        <fullName evidence="1">Uncharacterized protein</fullName>
    </submittedName>
</protein>
<feature type="non-terminal residue" evidence="1">
    <location>
        <position position="1"/>
    </location>
</feature>
<dbReference type="InterPro" id="IPR045538">
    <property type="entry name" value="CIS_TMP"/>
</dbReference>
<gene>
    <name evidence="1" type="ORF">MNBD_GAMMA11-1057</name>
</gene>
<sequence length="201" mass="22398">EKVEQSIKELLLDTANGGFESGDMISVGNAGIVLASPYIPLLFERLELTSDERFVSRKAAYKALNLLNYMVYGEHYGDYEGSLLSLILCDLHAGEDRHNDADAVMRDAGITTADKALVDSLLDNIIQQWAALGKTSCDGLRETFLQRQGVLSYQEEAGWKLSVESSAFDVMLDRIPWGYATIRYSFMSELIQVEWRKGGNS</sequence>
<name>A0A3B0XQE1_9ZZZZ</name>
<accession>A0A3B0XQE1</accession>
<organism evidence="1">
    <name type="scientific">hydrothermal vent metagenome</name>
    <dbReference type="NCBI Taxonomy" id="652676"/>
    <lineage>
        <taxon>unclassified sequences</taxon>
        <taxon>metagenomes</taxon>
        <taxon>ecological metagenomes</taxon>
    </lineage>
</organism>
<dbReference type="Pfam" id="PF19268">
    <property type="entry name" value="CIS_TMP"/>
    <property type="match status" value="1"/>
</dbReference>
<evidence type="ECO:0000313" key="1">
    <source>
        <dbReference type="EMBL" id="VAW58364.1"/>
    </source>
</evidence>
<dbReference type="AlphaFoldDB" id="A0A3B0XQE1"/>
<reference evidence="1" key="1">
    <citation type="submission" date="2018-06" db="EMBL/GenBank/DDBJ databases">
        <authorList>
            <person name="Zhirakovskaya E."/>
        </authorList>
    </citation>
    <scope>NUCLEOTIDE SEQUENCE</scope>
</reference>